<evidence type="ECO:0000256" key="3">
    <source>
        <dbReference type="ARBA" id="ARBA00022695"/>
    </source>
</evidence>
<accession>A0A5A7U8K4</accession>
<name>A0A5A7U8K4_CUCMM</name>
<dbReference type="PROSITE" id="PS50878">
    <property type="entry name" value="RT_POL"/>
    <property type="match status" value="1"/>
</dbReference>
<evidence type="ECO:0000256" key="7">
    <source>
        <dbReference type="ARBA" id="ARBA00022918"/>
    </source>
</evidence>
<feature type="domain" description="Reverse transcriptase" evidence="8">
    <location>
        <begin position="209"/>
        <end position="418"/>
    </location>
</feature>
<dbReference type="PANTHER" id="PTHR24559:SF450">
    <property type="entry name" value="RNA-DIRECTED DNA POLYMERASE HOMOLOG"/>
    <property type="match status" value="1"/>
</dbReference>
<evidence type="ECO:0000313" key="11">
    <source>
        <dbReference type="Proteomes" id="UP000321393"/>
    </source>
</evidence>
<keyword evidence="7" id="KW-0695">RNA-directed DNA polymerase</keyword>
<dbReference type="EMBL" id="SSTD01013124">
    <property type="protein sequence ID" value="TYK07663.1"/>
    <property type="molecule type" value="Genomic_DNA"/>
</dbReference>
<evidence type="ECO:0000256" key="4">
    <source>
        <dbReference type="ARBA" id="ARBA00022722"/>
    </source>
</evidence>
<evidence type="ECO:0000256" key="6">
    <source>
        <dbReference type="ARBA" id="ARBA00022801"/>
    </source>
</evidence>
<dbReference type="InterPro" id="IPR000477">
    <property type="entry name" value="RT_dom"/>
</dbReference>
<evidence type="ECO:0000313" key="12">
    <source>
        <dbReference type="Proteomes" id="UP000321947"/>
    </source>
</evidence>
<dbReference type="CDD" id="cd01647">
    <property type="entry name" value="RT_LTR"/>
    <property type="match status" value="1"/>
</dbReference>
<dbReference type="InterPro" id="IPR043128">
    <property type="entry name" value="Rev_trsase/Diguanyl_cyclase"/>
</dbReference>
<reference evidence="11 12" key="1">
    <citation type="submission" date="2019-08" db="EMBL/GenBank/DDBJ databases">
        <title>Draft genome sequences of two oriental melons (Cucumis melo L. var makuwa).</title>
        <authorList>
            <person name="Kwon S.-Y."/>
        </authorList>
    </citation>
    <scope>NUCLEOTIDE SEQUENCE [LARGE SCALE GENOMIC DNA]</scope>
    <source>
        <strain evidence="12">cv. Chang Bougi</strain>
        <strain evidence="11">cv. SW 3</strain>
        <tissue evidence="9">Leaf</tissue>
    </source>
</reference>
<keyword evidence="6" id="KW-0378">Hydrolase</keyword>
<dbReference type="GO" id="GO:0006508">
    <property type="term" value="P:proteolysis"/>
    <property type="evidence" value="ECO:0007669"/>
    <property type="project" value="UniProtKB-KW"/>
</dbReference>
<evidence type="ECO:0000259" key="8">
    <source>
        <dbReference type="PROSITE" id="PS50878"/>
    </source>
</evidence>
<keyword evidence="3" id="KW-0548">Nucleotidyltransferase</keyword>
<dbReference type="SUPFAM" id="SSF50630">
    <property type="entry name" value="Acid proteases"/>
    <property type="match status" value="1"/>
</dbReference>
<dbReference type="GO" id="GO:0004519">
    <property type="term" value="F:endonuclease activity"/>
    <property type="evidence" value="ECO:0007669"/>
    <property type="project" value="UniProtKB-KW"/>
</dbReference>
<keyword evidence="2" id="KW-0808">Transferase</keyword>
<dbReference type="InterPro" id="IPR021109">
    <property type="entry name" value="Peptidase_aspartic_dom_sf"/>
</dbReference>
<dbReference type="InterPro" id="IPR053134">
    <property type="entry name" value="RNA-dir_DNA_polymerase"/>
</dbReference>
<dbReference type="GO" id="GO:0008233">
    <property type="term" value="F:peptidase activity"/>
    <property type="evidence" value="ECO:0007669"/>
    <property type="project" value="UniProtKB-KW"/>
</dbReference>
<dbReference type="Proteomes" id="UP000321947">
    <property type="component" value="Unassembled WGS sequence"/>
</dbReference>
<keyword evidence="5" id="KW-0255">Endonuclease</keyword>
<dbReference type="Pfam" id="PF08284">
    <property type="entry name" value="RVP_2"/>
    <property type="match status" value="1"/>
</dbReference>
<dbReference type="FunFam" id="3.10.10.10:FF:000007">
    <property type="entry name" value="Retrovirus-related Pol polyprotein from transposon 17.6-like Protein"/>
    <property type="match status" value="1"/>
</dbReference>
<evidence type="ECO:0000256" key="2">
    <source>
        <dbReference type="ARBA" id="ARBA00022679"/>
    </source>
</evidence>
<comment type="caution">
    <text evidence="9">The sequence shown here is derived from an EMBL/GenBank/DDBJ whole genome shotgun (WGS) entry which is preliminary data.</text>
</comment>
<dbReference type="Gene3D" id="3.30.70.270">
    <property type="match status" value="1"/>
</dbReference>
<evidence type="ECO:0000256" key="1">
    <source>
        <dbReference type="ARBA" id="ARBA00022670"/>
    </source>
</evidence>
<dbReference type="CDD" id="cd00303">
    <property type="entry name" value="retropepsin_like"/>
    <property type="match status" value="1"/>
</dbReference>
<dbReference type="Proteomes" id="UP000321393">
    <property type="component" value="Unassembled WGS sequence"/>
</dbReference>
<keyword evidence="1" id="KW-0645">Protease</keyword>
<dbReference type="Gene3D" id="3.10.10.10">
    <property type="entry name" value="HIV Type 1 Reverse Transcriptase, subunit A, domain 1"/>
    <property type="match status" value="2"/>
</dbReference>
<evidence type="ECO:0000256" key="5">
    <source>
        <dbReference type="ARBA" id="ARBA00022759"/>
    </source>
</evidence>
<dbReference type="InterPro" id="IPR043502">
    <property type="entry name" value="DNA/RNA_pol_sf"/>
</dbReference>
<proteinExistence type="predicted"/>
<evidence type="ECO:0000313" key="10">
    <source>
        <dbReference type="EMBL" id="TYK07663.1"/>
    </source>
</evidence>
<dbReference type="SUPFAM" id="SSF56672">
    <property type="entry name" value="DNA/RNA polymerases"/>
    <property type="match status" value="1"/>
</dbReference>
<dbReference type="Pfam" id="PF00078">
    <property type="entry name" value="RVT_1"/>
    <property type="match status" value="1"/>
</dbReference>
<dbReference type="AlphaFoldDB" id="A0A5A7U8K4"/>
<dbReference type="PANTHER" id="PTHR24559">
    <property type="entry name" value="TRANSPOSON TY3-I GAG-POL POLYPROTEIN"/>
    <property type="match status" value="1"/>
</dbReference>
<dbReference type="GO" id="GO:0003964">
    <property type="term" value="F:RNA-directed DNA polymerase activity"/>
    <property type="evidence" value="ECO:0007669"/>
    <property type="project" value="UniProtKB-KW"/>
</dbReference>
<organism evidence="9 11">
    <name type="scientific">Cucumis melo var. makuwa</name>
    <name type="common">Oriental melon</name>
    <dbReference type="NCBI Taxonomy" id="1194695"/>
    <lineage>
        <taxon>Eukaryota</taxon>
        <taxon>Viridiplantae</taxon>
        <taxon>Streptophyta</taxon>
        <taxon>Embryophyta</taxon>
        <taxon>Tracheophyta</taxon>
        <taxon>Spermatophyta</taxon>
        <taxon>Magnoliopsida</taxon>
        <taxon>eudicotyledons</taxon>
        <taxon>Gunneridae</taxon>
        <taxon>Pentapetalae</taxon>
        <taxon>rosids</taxon>
        <taxon>fabids</taxon>
        <taxon>Cucurbitales</taxon>
        <taxon>Cucurbitaceae</taxon>
        <taxon>Benincaseae</taxon>
        <taxon>Cucumis</taxon>
    </lineage>
</organism>
<sequence>MFVVKKEGEKYEIIEENTTEEKTLEPPQEEEKEKTFAELSLNSVVGLNDPGTMKVKGKLQKKEVIIRIDCGATHNFISEKLVESLQLPVKETAHYGVILGSGTAVQGKGICENVEIQLTNWKVKEEFLPLELGGVDVVLGMQWLHSLGITIVDWKNLTLTFSSEGKQISIKGDPSLTKSRISLKSMIKTWVEQDEGFLIECRAVQVHKENERINTAVTTIEDEPLQNVLKQFEDVFDWLEKLPPRRGIEHQIHLKEGTNPINVRPYRYGFQQKAEMERLVEEMLTSGIIRPNKFPIPMAEELFDELNGATVFSKIDLKSGYHQIRMIDKDIPKTAFRTHEGHYEFLVMPFGLTNAPATFQALMNSIFRPFLRKFVLVFFDDILIYSKNEKDHIEPIEKVFLALRKHTLFANKKKCNFG</sequence>
<gene>
    <name evidence="10" type="ORF">E5676_scaffold105G00710</name>
    <name evidence="9" type="ORF">E6C27_scaffold13G00900</name>
</gene>
<evidence type="ECO:0000313" key="9">
    <source>
        <dbReference type="EMBL" id="KAA0049931.1"/>
    </source>
</evidence>
<protein>
    <submittedName>
        <fullName evidence="9">Ty3/gypsy retrotransposon protein</fullName>
    </submittedName>
</protein>
<dbReference type="Gene3D" id="2.40.70.10">
    <property type="entry name" value="Acid Proteases"/>
    <property type="match status" value="1"/>
</dbReference>
<dbReference type="OrthoDB" id="117622at2759"/>
<keyword evidence="4" id="KW-0540">Nuclease</keyword>
<dbReference type="EMBL" id="SSTE01011953">
    <property type="protein sequence ID" value="KAA0049931.1"/>
    <property type="molecule type" value="Genomic_DNA"/>
</dbReference>